<dbReference type="STRING" id="554155.C5FIP6"/>
<accession>C5FIP6</accession>
<dbReference type="Proteomes" id="UP000002035">
    <property type="component" value="Unassembled WGS sequence"/>
</dbReference>
<dbReference type="EMBL" id="DS995702">
    <property type="protein sequence ID" value="EEQ29137.1"/>
    <property type="molecule type" value="Genomic_DNA"/>
</dbReference>
<protein>
    <submittedName>
        <fullName evidence="1">Uncharacterized protein</fullName>
    </submittedName>
</protein>
<proteinExistence type="predicted"/>
<dbReference type="GeneID" id="9229074"/>
<keyword evidence="2" id="KW-1185">Reference proteome</keyword>
<evidence type="ECO:0000313" key="1">
    <source>
        <dbReference type="EMBL" id="EEQ29137.1"/>
    </source>
</evidence>
<organism evidence="1 2">
    <name type="scientific">Arthroderma otae (strain ATCC MYA-4605 / CBS 113480)</name>
    <name type="common">Microsporum canis</name>
    <dbReference type="NCBI Taxonomy" id="554155"/>
    <lineage>
        <taxon>Eukaryota</taxon>
        <taxon>Fungi</taxon>
        <taxon>Dikarya</taxon>
        <taxon>Ascomycota</taxon>
        <taxon>Pezizomycotina</taxon>
        <taxon>Eurotiomycetes</taxon>
        <taxon>Eurotiomycetidae</taxon>
        <taxon>Onygenales</taxon>
        <taxon>Arthrodermataceae</taxon>
        <taxon>Microsporum</taxon>
    </lineage>
</organism>
<dbReference type="RefSeq" id="XP_002849022.1">
    <property type="nucleotide sequence ID" value="XM_002848976.1"/>
</dbReference>
<dbReference type="AlphaFoldDB" id="C5FIP6"/>
<dbReference type="eggNOG" id="ENOG502SE44">
    <property type="taxonomic scope" value="Eukaryota"/>
</dbReference>
<sequence>MPSSVDTRSLFLEISGALTDTSLLRDVDVIVGEDAQAVHQQLLAGDGNFSLSAANKLVFHLEDQDIDIEVELLRGGKDQPMKLPDINTAAILQRNPREIEGCRVDSLMPFLHPGILTLTKLKRWMHIADSTRPASMSRAADDMSDMKTILEWLVSHSLKVNFEMYPEKSKEELLPGMAKLLERGDTEIAGLLKETLFPEDFEALS</sequence>
<dbReference type="OMA" id="WAFIANS"/>
<name>C5FIP6_ARTOC</name>
<evidence type="ECO:0000313" key="2">
    <source>
        <dbReference type="Proteomes" id="UP000002035"/>
    </source>
</evidence>
<dbReference type="HOGENOM" id="CLU_102279_0_0_1"/>
<reference evidence="2" key="1">
    <citation type="journal article" date="2012" name="MBio">
        <title>Comparative genome analysis of Trichophyton rubrum and related dermatophytes reveals candidate genes involved in infection.</title>
        <authorList>
            <person name="Martinez D.A."/>
            <person name="Oliver B.G."/>
            <person name="Graeser Y."/>
            <person name="Goldberg J.M."/>
            <person name="Li W."/>
            <person name="Martinez-Rossi N.M."/>
            <person name="Monod M."/>
            <person name="Shelest E."/>
            <person name="Barton R.C."/>
            <person name="Birch E."/>
            <person name="Brakhage A.A."/>
            <person name="Chen Z."/>
            <person name="Gurr S.J."/>
            <person name="Heiman D."/>
            <person name="Heitman J."/>
            <person name="Kosti I."/>
            <person name="Rossi A."/>
            <person name="Saif S."/>
            <person name="Samalova M."/>
            <person name="Saunders C.W."/>
            <person name="Shea T."/>
            <person name="Summerbell R.C."/>
            <person name="Xu J."/>
            <person name="Young S."/>
            <person name="Zeng Q."/>
            <person name="Birren B.W."/>
            <person name="Cuomo C.A."/>
            <person name="White T.C."/>
        </authorList>
    </citation>
    <scope>NUCLEOTIDE SEQUENCE [LARGE SCALE GENOMIC DNA]</scope>
    <source>
        <strain evidence="2">ATCC MYA-4605 / CBS 113480</strain>
    </source>
</reference>
<gene>
    <name evidence="1" type="ORF">MCYG_01956</name>
</gene>
<dbReference type="VEuPathDB" id="FungiDB:MCYG_01956"/>
<dbReference type="OrthoDB" id="10066232at2759"/>